<protein>
    <submittedName>
        <fullName evidence="1">Uncharacterized protein</fullName>
    </submittedName>
</protein>
<proteinExistence type="predicted"/>
<evidence type="ECO:0000313" key="2">
    <source>
        <dbReference type="Proteomes" id="UP000827724"/>
    </source>
</evidence>
<dbReference type="Proteomes" id="UP000827724">
    <property type="component" value="Unassembled WGS sequence"/>
</dbReference>
<dbReference type="AlphaFoldDB" id="A0A9P8TTM4"/>
<keyword evidence="2" id="KW-1185">Reference proteome</keyword>
<gene>
    <name evidence="1" type="ORF">Trco_007879</name>
</gene>
<accession>A0A9P8TTM4</accession>
<name>A0A9P8TTM4_9HYPO</name>
<sequence>MLLFCNRVHGVYGVYGVEGHSMNTNEDFAIAGFGNRKFSNRDVIGRRSENECLHFDAWFGY</sequence>
<reference evidence="1" key="1">
    <citation type="submission" date="2021-08" db="EMBL/GenBank/DDBJ databases">
        <title>Chromosome-Level Trichoderma cornu-damae using Hi-C Data.</title>
        <authorList>
            <person name="Kim C.S."/>
        </authorList>
    </citation>
    <scope>NUCLEOTIDE SEQUENCE</scope>
    <source>
        <strain evidence="1">KA19-0412C</strain>
    </source>
</reference>
<evidence type="ECO:0000313" key="1">
    <source>
        <dbReference type="EMBL" id="KAH6604433.1"/>
    </source>
</evidence>
<dbReference type="EMBL" id="JAIWOZ010000006">
    <property type="protein sequence ID" value="KAH6604433.1"/>
    <property type="molecule type" value="Genomic_DNA"/>
</dbReference>
<organism evidence="1 2">
    <name type="scientific">Trichoderma cornu-damae</name>
    <dbReference type="NCBI Taxonomy" id="654480"/>
    <lineage>
        <taxon>Eukaryota</taxon>
        <taxon>Fungi</taxon>
        <taxon>Dikarya</taxon>
        <taxon>Ascomycota</taxon>
        <taxon>Pezizomycotina</taxon>
        <taxon>Sordariomycetes</taxon>
        <taxon>Hypocreomycetidae</taxon>
        <taxon>Hypocreales</taxon>
        <taxon>Hypocreaceae</taxon>
        <taxon>Trichoderma</taxon>
    </lineage>
</organism>
<comment type="caution">
    <text evidence="1">The sequence shown here is derived from an EMBL/GenBank/DDBJ whole genome shotgun (WGS) entry which is preliminary data.</text>
</comment>